<reference evidence="7" key="1">
    <citation type="journal article" date="2019" name="Int. J. Syst. Evol. Microbiol.">
        <title>The Global Catalogue of Microorganisms (GCM) 10K type strain sequencing project: providing services to taxonomists for standard genome sequencing and annotation.</title>
        <authorList>
            <consortium name="The Broad Institute Genomics Platform"/>
            <consortium name="The Broad Institute Genome Sequencing Center for Infectious Disease"/>
            <person name="Wu L."/>
            <person name="Ma J."/>
        </authorList>
    </citation>
    <scope>NUCLEOTIDE SEQUENCE [LARGE SCALE GENOMIC DNA]</scope>
    <source>
        <strain evidence="7">CGMCC 1.12479</strain>
    </source>
</reference>
<dbReference type="Proteomes" id="UP000635885">
    <property type="component" value="Unassembled WGS sequence"/>
</dbReference>
<keyword evidence="5" id="KW-1003">Cell membrane</keyword>
<dbReference type="RefSeq" id="WP_188440958.1">
    <property type="nucleotide sequence ID" value="NZ_BMFD01000004.1"/>
</dbReference>
<evidence type="ECO:0000256" key="5">
    <source>
        <dbReference type="RuleBase" id="RU363041"/>
    </source>
</evidence>
<feature type="transmembrane region" description="Helical" evidence="5">
    <location>
        <begin position="73"/>
        <end position="91"/>
    </location>
</feature>
<feature type="transmembrane region" description="Helical" evidence="5">
    <location>
        <begin position="224"/>
        <end position="243"/>
    </location>
</feature>
<accession>A0ABQ1M9J6</accession>
<proteinExistence type="inferred from homology"/>
<evidence type="ECO:0000256" key="4">
    <source>
        <dbReference type="ARBA" id="ARBA00023136"/>
    </source>
</evidence>
<feature type="transmembrane region" description="Helical" evidence="5">
    <location>
        <begin position="129"/>
        <end position="162"/>
    </location>
</feature>
<evidence type="ECO:0000256" key="3">
    <source>
        <dbReference type="ARBA" id="ARBA00022989"/>
    </source>
</evidence>
<evidence type="ECO:0000256" key="1">
    <source>
        <dbReference type="ARBA" id="ARBA00004141"/>
    </source>
</evidence>
<name>A0ABQ1M9J6_9BACT</name>
<dbReference type="EMBL" id="BMFD01000004">
    <property type="protein sequence ID" value="GGC35623.1"/>
    <property type="molecule type" value="Genomic_DNA"/>
</dbReference>
<dbReference type="PANTHER" id="PTHR43701:SF5">
    <property type="entry name" value="MEMBRANE TRANSPORTER PROTEIN-RELATED"/>
    <property type="match status" value="1"/>
</dbReference>
<dbReference type="PANTHER" id="PTHR43701">
    <property type="entry name" value="MEMBRANE TRANSPORTER PROTEIN MJ0441-RELATED"/>
    <property type="match status" value="1"/>
</dbReference>
<evidence type="ECO:0000256" key="2">
    <source>
        <dbReference type="ARBA" id="ARBA00022692"/>
    </source>
</evidence>
<dbReference type="Pfam" id="PF01925">
    <property type="entry name" value="TauE"/>
    <property type="match status" value="1"/>
</dbReference>
<organism evidence="6 7">
    <name type="scientific">Belliella aquatica</name>
    <dbReference type="NCBI Taxonomy" id="1323734"/>
    <lineage>
        <taxon>Bacteria</taxon>
        <taxon>Pseudomonadati</taxon>
        <taxon>Bacteroidota</taxon>
        <taxon>Cytophagia</taxon>
        <taxon>Cytophagales</taxon>
        <taxon>Cyclobacteriaceae</taxon>
        <taxon>Belliella</taxon>
    </lineage>
</organism>
<keyword evidence="4 5" id="KW-0472">Membrane</keyword>
<feature type="transmembrane region" description="Helical" evidence="5">
    <location>
        <begin position="168"/>
        <end position="187"/>
    </location>
</feature>
<comment type="caution">
    <text evidence="6">The sequence shown here is derived from an EMBL/GenBank/DDBJ whole genome shotgun (WGS) entry which is preliminary data.</text>
</comment>
<dbReference type="InterPro" id="IPR051598">
    <property type="entry name" value="TSUP/Inactive_protease-like"/>
</dbReference>
<protein>
    <recommendedName>
        <fullName evidence="5">Probable membrane transporter protein</fullName>
    </recommendedName>
</protein>
<evidence type="ECO:0000313" key="6">
    <source>
        <dbReference type="EMBL" id="GGC35623.1"/>
    </source>
</evidence>
<feature type="transmembrane region" description="Helical" evidence="5">
    <location>
        <begin position="199"/>
        <end position="218"/>
    </location>
</feature>
<keyword evidence="7" id="KW-1185">Reference proteome</keyword>
<gene>
    <name evidence="6" type="ORF">GCM10010993_13120</name>
</gene>
<feature type="transmembrane region" description="Helical" evidence="5">
    <location>
        <begin position="44"/>
        <end position="61"/>
    </location>
</feature>
<keyword evidence="2 5" id="KW-0812">Transmembrane</keyword>
<keyword evidence="3 5" id="KW-1133">Transmembrane helix</keyword>
<comment type="subcellular location">
    <subcellularLocation>
        <location evidence="5">Cell membrane</location>
        <topology evidence="5">Multi-pass membrane protein</topology>
    </subcellularLocation>
    <subcellularLocation>
        <location evidence="1">Membrane</location>
        <topology evidence="1">Multi-pass membrane protein</topology>
    </subcellularLocation>
</comment>
<evidence type="ECO:0000313" key="7">
    <source>
        <dbReference type="Proteomes" id="UP000635885"/>
    </source>
</evidence>
<sequence>MDWWMIFLFCLLPVAAFLYAAVGHGGASSYLMILTLMGFLPEDIRPSALLLNIFVSLISYLNFRKSESLQKDLFFSLIIFSIPAAYIGGTILLETTIYRKLLGVILLFPALRFLSFFPESTKPVIERKVWMAPVLGILIGLLSGLVGIGGGVLLTPIILMLGWANVKQTAVISSLFIFLNSIAGFIGAGSLDFDLPNQFWILIPLTIFGGLLGGYFGARKFSNSALRYLLCAVLIFASVKLLIN</sequence>
<comment type="similarity">
    <text evidence="5">Belongs to the 4-toluene sulfonate uptake permease (TSUP) (TC 2.A.102) family.</text>
</comment>
<dbReference type="InterPro" id="IPR002781">
    <property type="entry name" value="TM_pro_TauE-like"/>
</dbReference>